<feature type="region of interest" description="Disordered" evidence="3">
    <location>
        <begin position="799"/>
        <end position="840"/>
    </location>
</feature>
<dbReference type="InterPro" id="IPR036964">
    <property type="entry name" value="RASGEF_cat_dom_sf"/>
</dbReference>
<feature type="compositionally biased region" description="Low complexity" evidence="3">
    <location>
        <begin position="428"/>
        <end position="437"/>
    </location>
</feature>
<dbReference type="InterPro" id="IPR023578">
    <property type="entry name" value="Ras_GEF_dom_sf"/>
</dbReference>
<evidence type="ECO:0000313" key="7">
    <source>
        <dbReference type="EMBL" id="AOW27687.1"/>
    </source>
</evidence>
<dbReference type="PROSITE" id="PS00720">
    <property type="entry name" value="RASGEF"/>
    <property type="match status" value="1"/>
</dbReference>
<feature type="compositionally biased region" description="Low complexity" evidence="3">
    <location>
        <begin position="888"/>
        <end position="904"/>
    </location>
</feature>
<keyword evidence="1 2" id="KW-0344">Guanine-nucleotide releasing factor</keyword>
<dbReference type="PANTHER" id="PTHR23113">
    <property type="entry name" value="GUANINE NUCLEOTIDE EXCHANGE FACTOR"/>
    <property type="match status" value="1"/>
</dbReference>
<feature type="compositionally biased region" description="Low complexity" evidence="3">
    <location>
        <begin position="818"/>
        <end position="828"/>
    </location>
</feature>
<dbReference type="SMR" id="A0A1D8PHR4"/>
<feature type="region of interest" description="Disordered" evidence="3">
    <location>
        <begin position="1273"/>
        <end position="1347"/>
    </location>
</feature>
<feature type="compositionally biased region" description="Polar residues" evidence="3">
    <location>
        <begin position="1330"/>
        <end position="1347"/>
    </location>
</feature>
<feature type="region of interest" description="Disordered" evidence="3">
    <location>
        <begin position="1207"/>
        <end position="1244"/>
    </location>
</feature>
<dbReference type="EMBL" id="CP017624">
    <property type="protein sequence ID" value="AOW27687.1"/>
    <property type="molecule type" value="Genomic_DNA"/>
</dbReference>
<feature type="compositionally biased region" description="Acidic residues" evidence="3">
    <location>
        <begin position="799"/>
        <end position="812"/>
    </location>
</feature>
<feature type="compositionally biased region" description="Polar residues" evidence="3">
    <location>
        <begin position="1285"/>
        <end position="1309"/>
    </location>
</feature>
<dbReference type="GO" id="GO:0005085">
    <property type="term" value="F:guanyl-nucleotide exchange factor activity"/>
    <property type="evidence" value="ECO:0000318"/>
    <property type="project" value="GO_Central"/>
</dbReference>
<dbReference type="PROSITE" id="PS50009">
    <property type="entry name" value="RASGEF_CAT"/>
    <property type="match status" value="1"/>
</dbReference>
<dbReference type="InterPro" id="IPR008937">
    <property type="entry name" value="Ras-like_GEF"/>
</dbReference>
<dbReference type="eggNOG" id="KOG3417">
    <property type="taxonomic scope" value="Eukaryota"/>
</dbReference>
<feature type="compositionally biased region" description="Polar residues" evidence="3">
    <location>
        <begin position="1"/>
        <end position="16"/>
    </location>
</feature>
<feature type="region of interest" description="Disordered" evidence="3">
    <location>
        <begin position="1151"/>
        <end position="1170"/>
    </location>
</feature>
<dbReference type="GeneID" id="3643495"/>
<keyword evidence="8" id="KW-1185">Reference proteome</keyword>
<dbReference type="InterPro" id="IPR019804">
    <property type="entry name" value="Ras_G-nucl-exch_fac_CS"/>
</dbReference>
<evidence type="ECO:0000256" key="1">
    <source>
        <dbReference type="ARBA" id="ARBA00022658"/>
    </source>
</evidence>
<evidence type="ECO:0000313" key="8">
    <source>
        <dbReference type="Proteomes" id="UP000000559"/>
    </source>
</evidence>
<dbReference type="STRING" id="237561.A0A1D8PHR4"/>
<dbReference type="PROSITE" id="PS50212">
    <property type="entry name" value="RASGEF_NTER"/>
    <property type="match status" value="1"/>
</dbReference>
<feature type="region of interest" description="Disordered" evidence="3">
    <location>
        <begin position="481"/>
        <end position="529"/>
    </location>
</feature>
<dbReference type="RefSeq" id="XP_714829.2">
    <property type="nucleotide sequence ID" value="XM_709736.2"/>
</dbReference>
<dbReference type="Gene3D" id="1.10.840.10">
    <property type="entry name" value="Ras guanine-nucleotide exchange factors catalytic domain"/>
    <property type="match status" value="1"/>
</dbReference>
<evidence type="ECO:0000256" key="3">
    <source>
        <dbReference type="SAM" id="MobiDB-lite"/>
    </source>
</evidence>
<protein>
    <submittedName>
        <fullName evidence="7">Mitotic regulator</fullName>
    </submittedName>
</protein>
<evidence type="ECO:0000259" key="5">
    <source>
        <dbReference type="PROSITE" id="PS50212"/>
    </source>
</evidence>
<dbReference type="SUPFAM" id="SSF48366">
    <property type="entry name" value="Ras GEF"/>
    <property type="match status" value="2"/>
</dbReference>
<dbReference type="GO" id="GO:0007265">
    <property type="term" value="P:Ras protein signal transduction"/>
    <property type="evidence" value="ECO:0000318"/>
    <property type="project" value="GO_Central"/>
</dbReference>
<dbReference type="SMART" id="SM00147">
    <property type="entry name" value="RasGEF"/>
    <property type="match status" value="1"/>
</dbReference>
<dbReference type="PANTHER" id="PTHR23113:SF363">
    <property type="entry name" value="PROTEIN SON OF SEVENLESS"/>
    <property type="match status" value="1"/>
</dbReference>
<dbReference type="KEGG" id="cal:CAALFM_C206860WA"/>
<feature type="compositionally biased region" description="Acidic residues" evidence="3">
    <location>
        <begin position="1223"/>
        <end position="1235"/>
    </location>
</feature>
<dbReference type="InterPro" id="IPR001895">
    <property type="entry name" value="RASGEF_cat_dom"/>
</dbReference>
<reference evidence="7 8" key="1">
    <citation type="journal article" date="2004" name="Proc. Natl. Acad. Sci. U.S.A.">
        <title>The diploid genome sequence of Candida albicans.</title>
        <authorList>
            <person name="Jones T."/>
            <person name="Federspiel N.A."/>
            <person name="Chibana H."/>
            <person name="Dungan J."/>
            <person name="Kalman S."/>
            <person name="Magee B.B."/>
            <person name="Newport G."/>
            <person name="Thorstenson Y.R."/>
            <person name="Agabian N."/>
            <person name="Magee P.T."/>
            <person name="Davis R.W."/>
            <person name="Scherer S."/>
        </authorList>
    </citation>
    <scope>NUCLEOTIDE SEQUENCE [LARGE SCALE GENOMIC DNA]</scope>
    <source>
        <strain evidence="8">SC5314 / ATCC MYA-2876</strain>
    </source>
</reference>
<dbReference type="CDD" id="cd00155">
    <property type="entry name" value="RasGEF"/>
    <property type="match status" value="1"/>
</dbReference>
<name>A0A1D8PHR4_CANAL</name>
<feature type="compositionally biased region" description="Acidic residues" evidence="3">
    <location>
        <begin position="483"/>
        <end position="505"/>
    </location>
</feature>
<dbReference type="Gene3D" id="1.20.870.10">
    <property type="entry name" value="Son of sevenless (SoS) protein Chain: S domain 1"/>
    <property type="match status" value="1"/>
</dbReference>
<dbReference type="Pfam" id="PF00618">
    <property type="entry name" value="RasGEF_N"/>
    <property type="match status" value="1"/>
</dbReference>
<dbReference type="InParanoid" id="A0A1D8PHR4"/>
<dbReference type="OrthoDB" id="10254377at2759"/>
<dbReference type="Pfam" id="PF00617">
    <property type="entry name" value="RasGEF"/>
    <property type="match status" value="1"/>
</dbReference>
<dbReference type="GO" id="GO:0005886">
    <property type="term" value="C:plasma membrane"/>
    <property type="evidence" value="ECO:0000318"/>
    <property type="project" value="GO_Central"/>
</dbReference>
<feature type="region of interest" description="Disordered" evidence="3">
    <location>
        <begin position="716"/>
        <end position="741"/>
    </location>
</feature>
<reference evidence="7 8" key="2">
    <citation type="journal article" date="2007" name="Genome Biol.">
        <title>Assembly of the Candida albicans genome into sixteen supercontigs aligned on the eight chromosomes.</title>
        <authorList>
            <person name="van het Hoog M."/>
            <person name="Rast T.J."/>
            <person name="Martchenko M."/>
            <person name="Grindle S."/>
            <person name="Dignard D."/>
            <person name="Hogues H."/>
            <person name="Cuomo C."/>
            <person name="Berriman M."/>
            <person name="Scherer S."/>
            <person name="Magee B.B."/>
            <person name="Whiteway M."/>
            <person name="Chibana H."/>
            <person name="Nantel A."/>
            <person name="Magee P.T."/>
        </authorList>
    </citation>
    <scope>GENOME REANNOTATION</scope>
    <source>
        <strain evidence="8">SC5314 / ATCC MYA-2876</strain>
    </source>
</reference>
<dbReference type="VEuPathDB" id="FungiDB:C2_06860W_A"/>
<dbReference type="CDD" id="cd06224">
    <property type="entry name" value="REM"/>
    <property type="match status" value="1"/>
</dbReference>
<evidence type="ECO:0000313" key="6">
    <source>
        <dbReference type="CGD" id="CAL0000195455"/>
    </source>
</evidence>
<proteinExistence type="predicted"/>
<feature type="compositionally biased region" description="Polar residues" evidence="3">
    <location>
        <begin position="829"/>
        <end position="839"/>
    </location>
</feature>
<feature type="compositionally biased region" description="Basic and acidic residues" evidence="3">
    <location>
        <begin position="506"/>
        <end position="517"/>
    </location>
</feature>
<accession>A0A1D8PHR4</accession>
<feature type="region of interest" description="Disordered" evidence="3">
    <location>
        <begin position="558"/>
        <end position="602"/>
    </location>
</feature>
<dbReference type="FunCoup" id="A0A1D8PHR4">
    <property type="interactions" value="225"/>
</dbReference>
<feature type="domain" description="Ras-GEF" evidence="4">
    <location>
        <begin position="1384"/>
        <end position="1642"/>
    </location>
</feature>
<feature type="compositionally biased region" description="Low complexity" evidence="3">
    <location>
        <begin position="863"/>
        <end position="873"/>
    </location>
</feature>
<dbReference type="CGD" id="CAL0000195455">
    <property type="gene designation" value="LTE1"/>
</dbReference>
<sequence length="1651" mass="187304">MPQDNPESTNLTGDIGNNNNNNNKGEQQSPLSGQDIAKNNQDHDNIQEILQSDSIFKTPEQVETHDILSTLTSNCYNEQGQELNLQGHQQINIHPDFYYNKHNESIFDDERIFPCLPTTNDNEDLVKYDEFNPELINHATIKALIIQMTSPEIIDYSLICDFFLTYRMFSNSNEIMNLLLTRLIWALQYLNSVSEDNIKIGKLVLVRTFVVLRHWIINYFVDDFNNNNELCDYFTNTINKITLESNLIPQQQEPTNKVDSNHSLFTRKILGDLKIHWLKIINEFWLLDLDIHSMLTNNSAYDYILPLTSTLNNIKKLSKSNTEASIRSNPSYRRSAMLSLYDQRIQHKMLIFDDTSSNNQQENPQFSINNLLLHHHSSRVSINNKIKTIQQQKKLLKSPTFSSSFNIPKSPLISNSNLANIPSPTPAPTHTLTTPTRLHSRSNNKRALMQSKRHNHMNIKDSSLDLKKTTTTISRNFDRTDIVEQEGDTDFDEEKENEETEEVDFDQVHDIDNDKSPESQFSESESKRYSQVGFSTNGNIKLPTSKVTVIVPPTPVKKMEKPPLIEDDIQPSSMTPPKLYHPQFQPPPSSSNSIRTENEDLNRRGSIRKLMDNWKKSLIVHKVSSSATDMPINRTMSTKPSTEDLDRLINNAMSVMNEKTVIGKRVDVLSARIIDELEYLIRYYISSESSSVIHEMNYHDDTGDDMEMEVINDNDNDLEEEDDDDRPHRRTRQDKGDVDLHPIEVSPTRADEIEMDINDLSDLNIVKIDNLINDTTADNSHSVKVPRNISTSYFLDEIDIGNDNNNDNDNDNENVKESSSTSFQSPISINWNDQDNINLDGSIEKTPLEEEFEGFEFSQEITTTTNNNNNSTSNDKKQTQPDYSEPNFSFQHSQSQSYSQFQSHSHSHSKSHETSSISTPSNITQYDAEIEELGIAMSPQSVKPKRISFCENTNINSAGFNKRLSVWSKNSITNSISNSNSNGSIAFKRDSMKSYVSYDSAFSVFNESNGNSNGNSFKIENTTTEYNGLKKKTAFNNLRSIVNNSGDGINLENAIRVVSSNQNHLSLSLSRHSSKGSGSGSRKSVRFSTLCALTELPFHEHIAIHNETIISTNANVATNNNNCNHSKSSSSGDAANSSIFSLAMKSRKSSIRTVNKESSTQSTAFTNSSNNSVAIPGISSYALKELAAIPDETMLSTEDPIQYALHKLEGKSSSKSTLKRKDDDDDDNDDDDDDEYLKQPHIDDDTQDILNEINNANTEDAIGLSNTSIEISQVDPPLTPIRMSCRNSNSDMTESDPITSTPRNSQYHENQQQQNHNHNGGDNNVIDTFDFQQPSKPNESTTPPSLEYQSPKIILDNYSPSSDLLSVSNVLFNDAHISFVLSYDSRSLADHFTMIEKDMLQEIDWKDLIELKWNKELTPVNSWLEIIVNDDYYIENKGVNLVIARFNLMVNWIISEILLTQSPNERIHLISRFIHIAQHCLELQNFATLMQIILALTSQRIQKLKQTWKDLIPGDILLLKNLEELASPLKNFLNIRLTINQIKPSKGCIPFVGLYLSDLTFNAERASIIKEHNHNLSGDGDGDGEGEGEGDTLINFAKFRTSVHIVKSLSQCIEWSSNYKFDIQPDLLSKCLYIKSLDEDEMKYCIQHNQK</sequence>
<dbReference type="AlphaFoldDB" id="A0A1D8PHR4"/>
<reference evidence="7 8" key="3">
    <citation type="journal article" date="2013" name="Genome Biol.">
        <title>Assembly of a phased diploid Candida albicans genome facilitates allele-specific measurements and provides a simple model for repeat and indel structure.</title>
        <authorList>
            <person name="Muzzey D."/>
            <person name="Schwartz K."/>
            <person name="Weissman J.S."/>
            <person name="Sherlock G."/>
        </authorList>
    </citation>
    <scope>NUCLEOTIDE SEQUENCE [LARGE SCALE GENOMIC DNA]</scope>
    <source>
        <strain evidence="8">SC5314 / ATCC MYA-2876</strain>
    </source>
</reference>
<organism evidence="7 8">
    <name type="scientific">Candida albicans (strain SC5314 / ATCC MYA-2876)</name>
    <name type="common">Yeast</name>
    <dbReference type="NCBI Taxonomy" id="237561"/>
    <lineage>
        <taxon>Eukaryota</taxon>
        <taxon>Fungi</taxon>
        <taxon>Dikarya</taxon>
        <taxon>Ascomycota</taxon>
        <taxon>Saccharomycotina</taxon>
        <taxon>Pichiomycetes</taxon>
        <taxon>Debaryomycetaceae</taxon>
        <taxon>Candida/Lodderomyces clade</taxon>
        <taxon>Candida</taxon>
    </lineage>
</organism>
<feature type="region of interest" description="Disordered" evidence="3">
    <location>
        <begin position="1"/>
        <end position="38"/>
    </location>
</feature>
<evidence type="ECO:0000256" key="2">
    <source>
        <dbReference type="PROSITE-ProRule" id="PRU00168"/>
    </source>
</evidence>
<feature type="region of interest" description="Disordered" evidence="3">
    <location>
        <begin position="863"/>
        <end position="920"/>
    </location>
</feature>
<feature type="domain" description="N-terminal Ras-GEF" evidence="5">
    <location>
        <begin position="132"/>
        <end position="263"/>
    </location>
</feature>
<evidence type="ECO:0000259" key="4">
    <source>
        <dbReference type="PROSITE" id="PS50009"/>
    </source>
</evidence>
<dbReference type="Proteomes" id="UP000000559">
    <property type="component" value="Chromosome 2"/>
</dbReference>
<gene>
    <name evidence="6 7" type="primary">LTE1</name>
    <name evidence="7" type="ordered locus">CAALFM_C206860WA</name>
    <name evidence="6" type="ordered locus">orf19.9780</name>
</gene>
<feature type="compositionally biased region" description="Low complexity" evidence="3">
    <location>
        <begin position="1310"/>
        <end position="1324"/>
    </location>
</feature>
<dbReference type="InterPro" id="IPR000651">
    <property type="entry name" value="Ras-like_Gua-exchang_fac_N"/>
</dbReference>
<feature type="region of interest" description="Disordered" evidence="3">
    <location>
        <begin position="417"/>
        <end position="442"/>
    </location>
</feature>